<feature type="transmembrane region" description="Helical" evidence="1">
    <location>
        <begin position="35"/>
        <end position="54"/>
    </location>
</feature>
<reference evidence="2 3" key="1">
    <citation type="submission" date="2021-06" db="EMBL/GenBank/DDBJ databases">
        <authorList>
            <person name="Palmer J.M."/>
        </authorList>
    </citation>
    <scope>NUCLEOTIDE SEQUENCE [LARGE SCALE GENOMIC DNA]</scope>
    <source>
        <strain evidence="2 3">AS_MEX2019</strain>
        <tissue evidence="2">Muscle</tissue>
    </source>
</reference>
<comment type="caution">
    <text evidence="2">The sequence shown here is derived from an EMBL/GenBank/DDBJ whole genome shotgun (WGS) entry which is preliminary data.</text>
</comment>
<keyword evidence="3" id="KW-1185">Reference proteome</keyword>
<keyword evidence="1" id="KW-0472">Membrane</keyword>
<gene>
    <name evidence="2" type="ORF">AMECASPLE_037259</name>
</gene>
<feature type="non-terminal residue" evidence="2">
    <location>
        <position position="1"/>
    </location>
</feature>
<evidence type="ECO:0000256" key="1">
    <source>
        <dbReference type="SAM" id="Phobius"/>
    </source>
</evidence>
<proteinExistence type="predicted"/>
<organism evidence="2 3">
    <name type="scientific">Ameca splendens</name>
    <dbReference type="NCBI Taxonomy" id="208324"/>
    <lineage>
        <taxon>Eukaryota</taxon>
        <taxon>Metazoa</taxon>
        <taxon>Chordata</taxon>
        <taxon>Craniata</taxon>
        <taxon>Vertebrata</taxon>
        <taxon>Euteleostomi</taxon>
        <taxon>Actinopterygii</taxon>
        <taxon>Neopterygii</taxon>
        <taxon>Teleostei</taxon>
        <taxon>Neoteleostei</taxon>
        <taxon>Acanthomorphata</taxon>
        <taxon>Ovalentaria</taxon>
        <taxon>Atherinomorphae</taxon>
        <taxon>Cyprinodontiformes</taxon>
        <taxon>Goodeidae</taxon>
        <taxon>Ameca</taxon>
    </lineage>
</organism>
<dbReference type="EMBL" id="JAHRIP010062655">
    <property type="protein sequence ID" value="MEQ2305377.1"/>
    <property type="molecule type" value="Genomic_DNA"/>
</dbReference>
<name>A0ABV0ZHQ1_9TELE</name>
<accession>A0ABV0ZHQ1</accession>
<evidence type="ECO:0000313" key="2">
    <source>
        <dbReference type="EMBL" id="MEQ2305377.1"/>
    </source>
</evidence>
<keyword evidence="1" id="KW-1133">Transmembrane helix</keyword>
<protein>
    <submittedName>
        <fullName evidence="2">Uncharacterized protein</fullName>
    </submittedName>
</protein>
<dbReference type="Proteomes" id="UP001469553">
    <property type="component" value="Unassembled WGS sequence"/>
</dbReference>
<keyword evidence="1" id="KW-0812">Transmembrane</keyword>
<sequence>TQIAEVLINAASNITAFNIDTSFIFVDGIQISIGVSHKISLITAFSLVLLSWFLSSQQ</sequence>
<evidence type="ECO:0000313" key="3">
    <source>
        <dbReference type="Proteomes" id="UP001469553"/>
    </source>
</evidence>